<accession>A0A316JTQ0</accession>
<dbReference type="SUPFAM" id="SSF103481">
    <property type="entry name" value="Multidrug resistance efflux transporter EmrE"/>
    <property type="match status" value="2"/>
</dbReference>
<feature type="transmembrane region" description="Helical" evidence="1">
    <location>
        <begin position="122"/>
        <end position="140"/>
    </location>
</feature>
<keyword evidence="5" id="KW-1185">Reference proteome</keyword>
<proteinExistence type="predicted"/>
<sequence>MLYGIFLAFASYAAFAISDACVKFIDGTLSPYETAFFGAVLGLLAIPFTKKRDDAWSDMFRSSNMKLWLLRTVTATMGVIGSVVAFTHLSMAEAFALIFLLPTFVTILSVLFLKEQVGWRRWSAVAIGFLGVLIVLRPGFRELSIGHLGALGGGFGGAMSIIIFRVMGKHEKRISLYTAGLIGPIIICGLLMIPSYQAPDLLQWTYLAGYGLLAALANILLMLAAQRAPASAIATPQYSQMLWAILFGYFIFNDHIDLPMLIGIVLITVSGLFTFIRERERGVEGPPAVTSLEAAPALIEDAQS</sequence>
<evidence type="ECO:0000259" key="3">
    <source>
        <dbReference type="Pfam" id="PF00892"/>
    </source>
</evidence>
<dbReference type="GO" id="GO:0016020">
    <property type="term" value="C:membrane"/>
    <property type="evidence" value="ECO:0007669"/>
    <property type="project" value="InterPro"/>
</dbReference>
<dbReference type="Proteomes" id="UP000245865">
    <property type="component" value="Unassembled WGS sequence"/>
</dbReference>
<evidence type="ECO:0000256" key="2">
    <source>
        <dbReference type="SAM" id="SignalP"/>
    </source>
</evidence>
<feature type="domain" description="EamA" evidence="3">
    <location>
        <begin position="3"/>
        <end position="136"/>
    </location>
</feature>
<dbReference type="EMBL" id="QGDB01000002">
    <property type="protein sequence ID" value="PWL18640.1"/>
    <property type="molecule type" value="Genomic_DNA"/>
</dbReference>
<feature type="transmembrane region" description="Helical" evidence="1">
    <location>
        <begin position="94"/>
        <end position="113"/>
    </location>
</feature>
<feature type="transmembrane region" description="Helical" evidence="1">
    <location>
        <begin position="232"/>
        <end position="252"/>
    </location>
</feature>
<reference evidence="4 5" key="1">
    <citation type="submission" date="2018-05" db="EMBL/GenBank/DDBJ databases">
        <title>Comparative genomic sequence analysis between strain HN4 and CCM 8460T (Falsochrobactrum ovis) will provide more evidence to prove that HN4 is a new species of Falsochrobactrum.</title>
        <authorList>
            <person name="Lyu W."/>
            <person name="Sun L."/>
            <person name="Yao L."/>
        </authorList>
    </citation>
    <scope>NUCLEOTIDE SEQUENCE [LARGE SCALE GENOMIC DNA]</scope>
    <source>
        <strain evidence="4 5">HN4</strain>
    </source>
</reference>
<feature type="signal peptide" evidence="2">
    <location>
        <begin position="1"/>
        <end position="16"/>
    </location>
</feature>
<evidence type="ECO:0000256" key="1">
    <source>
        <dbReference type="SAM" id="Phobius"/>
    </source>
</evidence>
<feature type="transmembrane region" description="Helical" evidence="1">
    <location>
        <begin position="146"/>
        <end position="164"/>
    </location>
</feature>
<feature type="transmembrane region" description="Helical" evidence="1">
    <location>
        <begin position="30"/>
        <end position="48"/>
    </location>
</feature>
<feature type="transmembrane region" description="Helical" evidence="1">
    <location>
        <begin position="204"/>
        <end position="225"/>
    </location>
</feature>
<protein>
    <submittedName>
        <fullName evidence="4">EamA/RhaT family transporter</fullName>
    </submittedName>
</protein>
<dbReference type="RefSeq" id="WP_109705539.1">
    <property type="nucleotide sequence ID" value="NZ_QGDB01000002.1"/>
</dbReference>
<keyword evidence="1" id="KW-1133">Transmembrane helix</keyword>
<dbReference type="Gene3D" id="1.10.3730.20">
    <property type="match status" value="1"/>
</dbReference>
<dbReference type="OrthoDB" id="7818056at2"/>
<dbReference type="PANTHER" id="PTHR22911">
    <property type="entry name" value="ACYL-MALONYL CONDENSING ENZYME-RELATED"/>
    <property type="match status" value="1"/>
</dbReference>
<feature type="transmembrane region" description="Helical" evidence="1">
    <location>
        <begin position="176"/>
        <end position="198"/>
    </location>
</feature>
<keyword evidence="1" id="KW-0812">Transmembrane</keyword>
<keyword evidence="1" id="KW-0472">Membrane</keyword>
<dbReference type="AlphaFoldDB" id="A0A316JTQ0"/>
<comment type="caution">
    <text evidence="4">The sequence shown here is derived from an EMBL/GenBank/DDBJ whole genome shotgun (WGS) entry which is preliminary data.</text>
</comment>
<dbReference type="InterPro" id="IPR000620">
    <property type="entry name" value="EamA_dom"/>
</dbReference>
<feature type="chain" id="PRO_5016266169" evidence="2">
    <location>
        <begin position="17"/>
        <end position="304"/>
    </location>
</feature>
<evidence type="ECO:0000313" key="5">
    <source>
        <dbReference type="Proteomes" id="UP000245865"/>
    </source>
</evidence>
<keyword evidence="2" id="KW-0732">Signal</keyword>
<name>A0A316JTQ0_9HYPH</name>
<feature type="transmembrane region" description="Helical" evidence="1">
    <location>
        <begin position="68"/>
        <end position="88"/>
    </location>
</feature>
<dbReference type="InterPro" id="IPR037185">
    <property type="entry name" value="EmrE-like"/>
</dbReference>
<feature type="transmembrane region" description="Helical" evidence="1">
    <location>
        <begin position="258"/>
        <end position="276"/>
    </location>
</feature>
<gene>
    <name evidence="4" type="ORF">DKP76_06030</name>
</gene>
<dbReference type="PANTHER" id="PTHR22911:SF135">
    <property type="entry name" value="BLR4310 PROTEIN"/>
    <property type="match status" value="1"/>
</dbReference>
<evidence type="ECO:0000313" key="4">
    <source>
        <dbReference type="EMBL" id="PWL18640.1"/>
    </source>
</evidence>
<organism evidence="4 5">
    <name type="scientific">Falsochrobactrum shanghaiense</name>
    <dbReference type="NCBI Taxonomy" id="2201899"/>
    <lineage>
        <taxon>Bacteria</taxon>
        <taxon>Pseudomonadati</taxon>
        <taxon>Pseudomonadota</taxon>
        <taxon>Alphaproteobacteria</taxon>
        <taxon>Hyphomicrobiales</taxon>
        <taxon>Brucellaceae</taxon>
        <taxon>Falsochrobactrum</taxon>
    </lineage>
</organism>
<feature type="domain" description="EamA" evidence="3">
    <location>
        <begin position="145"/>
        <end position="274"/>
    </location>
</feature>
<dbReference type="Pfam" id="PF00892">
    <property type="entry name" value="EamA"/>
    <property type="match status" value="2"/>
</dbReference>